<sequence>LSAEHPVAVSFFVALAVRLVVAIASNLLNDGTLIPDEGQYLLLALMASEGELTPQFWRGYGQSLFSSTSAFMWPLTAMFWLFGPSRFVAQLLVILCGAVTAAGAAALAHRLLRRPYALGAGLMVAIFPSQVLWSSLVLRESFIWAGLAIIALIVGLSKREDSTTSVLLSAVAVALLFLALALLREQTALLALWCAVPALALGSGRRGLRIFCATSVFLVAPLVVGMGPGALRYAEGALHRVGLAHGYMSMTADSSFGSFETHLTVSDSVPVSDS</sequence>
<evidence type="ECO:0000256" key="5">
    <source>
        <dbReference type="ARBA" id="ARBA00022692"/>
    </source>
</evidence>
<keyword evidence="4" id="KW-0808">Transferase</keyword>
<dbReference type="PANTHER" id="PTHR33908:SF11">
    <property type="entry name" value="MEMBRANE PROTEIN"/>
    <property type="match status" value="1"/>
</dbReference>
<comment type="subcellular location">
    <subcellularLocation>
        <location evidence="1">Cell membrane</location>
        <topology evidence="1">Multi-pass membrane protein</topology>
    </subcellularLocation>
</comment>
<dbReference type="GO" id="GO:0016763">
    <property type="term" value="F:pentosyltransferase activity"/>
    <property type="evidence" value="ECO:0007669"/>
    <property type="project" value="TreeGrafter"/>
</dbReference>
<feature type="non-terminal residue" evidence="9">
    <location>
        <position position="1"/>
    </location>
</feature>
<evidence type="ECO:0000256" key="6">
    <source>
        <dbReference type="ARBA" id="ARBA00022989"/>
    </source>
</evidence>
<name>A0A382WZM5_9ZZZZ</name>
<evidence type="ECO:0000256" key="8">
    <source>
        <dbReference type="SAM" id="Phobius"/>
    </source>
</evidence>
<feature type="transmembrane region" description="Helical" evidence="8">
    <location>
        <begin position="7"/>
        <end position="28"/>
    </location>
</feature>
<accession>A0A382WZM5</accession>
<feature type="non-terminal residue" evidence="9">
    <location>
        <position position="274"/>
    </location>
</feature>
<keyword evidence="3" id="KW-0328">Glycosyltransferase</keyword>
<dbReference type="InterPro" id="IPR050297">
    <property type="entry name" value="LipidA_mod_glycosyltrf_83"/>
</dbReference>
<reference evidence="9" key="1">
    <citation type="submission" date="2018-05" db="EMBL/GenBank/DDBJ databases">
        <authorList>
            <person name="Lanie J.A."/>
            <person name="Ng W.-L."/>
            <person name="Kazmierczak K.M."/>
            <person name="Andrzejewski T.M."/>
            <person name="Davidsen T.M."/>
            <person name="Wayne K.J."/>
            <person name="Tettelin H."/>
            <person name="Glass J.I."/>
            <person name="Rusch D."/>
            <person name="Podicherti R."/>
            <person name="Tsui H.-C.T."/>
            <person name="Winkler M.E."/>
        </authorList>
    </citation>
    <scope>NUCLEOTIDE SEQUENCE</scope>
</reference>
<feature type="transmembrane region" description="Helical" evidence="8">
    <location>
        <begin position="141"/>
        <end position="157"/>
    </location>
</feature>
<dbReference type="PANTHER" id="PTHR33908">
    <property type="entry name" value="MANNOSYLTRANSFERASE YKCB-RELATED"/>
    <property type="match status" value="1"/>
</dbReference>
<keyword evidence="5 8" id="KW-0812">Transmembrane</keyword>
<feature type="transmembrane region" description="Helical" evidence="8">
    <location>
        <begin position="211"/>
        <end position="231"/>
    </location>
</feature>
<protein>
    <recommendedName>
        <fullName evidence="10">Glycosyltransferase RgtA/B/C/D-like domain-containing protein</fullName>
    </recommendedName>
</protein>
<feature type="transmembrane region" description="Helical" evidence="8">
    <location>
        <begin position="188"/>
        <end position="204"/>
    </location>
</feature>
<evidence type="ECO:0000256" key="1">
    <source>
        <dbReference type="ARBA" id="ARBA00004651"/>
    </source>
</evidence>
<evidence type="ECO:0000256" key="3">
    <source>
        <dbReference type="ARBA" id="ARBA00022676"/>
    </source>
</evidence>
<dbReference type="AlphaFoldDB" id="A0A382WZM5"/>
<keyword evidence="7 8" id="KW-0472">Membrane</keyword>
<evidence type="ECO:0000256" key="2">
    <source>
        <dbReference type="ARBA" id="ARBA00022475"/>
    </source>
</evidence>
<evidence type="ECO:0000313" key="9">
    <source>
        <dbReference type="EMBL" id="SVD64396.1"/>
    </source>
</evidence>
<evidence type="ECO:0000256" key="4">
    <source>
        <dbReference type="ARBA" id="ARBA00022679"/>
    </source>
</evidence>
<proteinExistence type="predicted"/>
<keyword evidence="6 8" id="KW-1133">Transmembrane helix</keyword>
<dbReference type="EMBL" id="UINC01163861">
    <property type="protein sequence ID" value="SVD64396.1"/>
    <property type="molecule type" value="Genomic_DNA"/>
</dbReference>
<dbReference type="GO" id="GO:0005886">
    <property type="term" value="C:plasma membrane"/>
    <property type="evidence" value="ECO:0007669"/>
    <property type="project" value="UniProtKB-SubCell"/>
</dbReference>
<evidence type="ECO:0008006" key="10">
    <source>
        <dbReference type="Google" id="ProtNLM"/>
    </source>
</evidence>
<gene>
    <name evidence="9" type="ORF">METZ01_LOCUS417250</name>
</gene>
<dbReference type="GO" id="GO:0008610">
    <property type="term" value="P:lipid biosynthetic process"/>
    <property type="evidence" value="ECO:0007669"/>
    <property type="project" value="UniProtKB-ARBA"/>
</dbReference>
<organism evidence="9">
    <name type="scientific">marine metagenome</name>
    <dbReference type="NCBI Taxonomy" id="408172"/>
    <lineage>
        <taxon>unclassified sequences</taxon>
        <taxon>metagenomes</taxon>
        <taxon>ecological metagenomes</taxon>
    </lineage>
</organism>
<feature type="transmembrane region" description="Helical" evidence="8">
    <location>
        <begin position="164"/>
        <end position="182"/>
    </location>
</feature>
<evidence type="ECO:0000256" key="7">
    <source>
        <dbReference type="ARBA" id="ARBA00023136"/>
    </source>
</evidence>
<keyword evidence="2" id="KW-1003">Cell membrane</keyword>
<feature type="transmembrane region" description="Helical" evidence="8">
    <location>
        <begin position="88"/>
        <end position="108"/>
    </location>
</feature>
<feature type="transmembrane region" description="Helical" evidence="8">
    <location>
        <begin position="115"/>
        <end position="135"/>
    </location>
</feature>